<feature type="domain" description="Nuclear pore complex protein NUP96 C-terminal" evidence="1">
    <location>
        <begin position="114"/>
        <end position="415"/>
    </location>
</feature>
<dbReference type="Pfam" id="PF12110">
    <property type="entry name" value="Nup96"/>
    <property type="match status" value="1"/>
</dbReference>
<gene>
    <name evidence="2" type="primary">NUP98</name>
    <name evidence="2" type="ORF">SNAT2548_LOCUS22654</name>
</gene>
<evidence type="ECO:0000313" key="3">
    <source>
        <dbReference type="Proteomes" id="UP000604046"/>
    </source>
</evidence>
<evidence type="ECO:0000313" key="2">
    <source>
        <dbReference type="EMBL" id="CAE7416653.1"/>
    </source>
</evidence>
<accession>A0A812R302</accession>
<dbReference type="InterPro" id="IPR021967">
    <property type="entry name" value="Nup98_C"/>
</dbReference>
<proteinExistence type="predicted"/>
<comment type="caution">
    <text evidence="2">The sequence shown here is derived from an EMBL/GenBank/DDBJ whole genome shotgun (WGS) entry which is preliminary data.</text>
</comment>
<organism evidence="2 3">
    <name type="scientific">Symbiodinium natans</name>
    <dbReference type="NCBI Taxonomy" id="878477"/>
    <lineage>
        <taxon>Eukaryota</taxon>
        <taxon>Sar</taxon>
        <taxon>Alveolata</taxon>
        <taxon>Dinophyceae</taxon>
        <taxon>Suessiales</taxon>
        <taxon>Symbiodiniaceae</taxon>
        <taxon>Symbiodinium</taxon>
    </lineage>
</organism>
<dbReference type="Gene3D" id="1.25.40.690">
    <property type="match status" value="1"/>
</dbReference>
<dbReference type="Proteomes" id="UP000604046">
    <property type="component" value="Unassembled WGS sequence"/>
</dbReference>
<dbReference type="OrthoDB" id="3797628at2759"/>
<dbReference type="EMBL" id="CAJNDS010002295">
    <property type="protein sequence ID" value="CAE7416653.1"/>
    <property type="molecule type" value="Genomic_DNA"/>
</dbReference>
<reference evidence="2" key="1">
    <citation type="submission" date="2021-02" db="EMBL/GenBank/DDBJ databases">
        <authorList>
            <person name="Dougan E. K."/>
            <person name="Rhodes N."/>
            <person name="Thang M."/>
            <person name="Chan C."/>
        </authorList>
    </citation>
    <scope>NUCLEOTIDE SEQUENCE</scope>
</reference>
<dbReference type="AlphaFoldDB" id="A0A812R302"/>
<protein>
    <submittedName>
        <fullName evidence="2">NUP98 protein</fullName>
    </submittedName>
</protein>
<keyword evidence="3" id="KW-1185">Reference proteome</keyword>
<evidence type="ECO:0000259" key="1">
    <source>
        <dbReference type="Pfam" id="PF12110"/>
    </source>
</evidence>
<name>A0A812R302_9DINO</name>
<sequence>MTAGTGNRTVRLVRLVQGEGPGIPTGEALLQAQLDSGIASSASSSPQGAPPLLQPSSADGKGILEKYCQLAHSCFGTEGAETFELLKALFDCSGKRAVMHELSAWLARVNRRTAAFHHLTANSPRQALHALRKAGGGGPHFDRLAAILAACGGSAVPGREQRRWLRQQVEEWKRQRVPDLMGPGLWRLYRLLAGDVQVACDALDWRTAFGVFLWYGQTVEETVEDVGDCEHALERVVQAFVDMKQVRSSRIRPVASCEQRIQHSGPDLRFAASKDEPVSLQFKAIQVAGSMGTGAYDASHFDYMTHSESPQDVALSWHFVVVLLMLLGEGAGTTHASSSSFQSLTQQYAQLLEQQGKDEWAVYVAHFVRDHRARAARIRRLLISQAKAAQWDFGKEATLPWPSLPSGWLWHARALACEQVLDWCGALTCWQQCGGEEARAVTLACGYLLGPALLGHASSPYKRGAVDSIQLSPMNPAARWLHRSLEDLSTAMGSNDVLWADVGRESLGVLRRWEQEGSARFDPATLVHLHWRCERLRQGMLGLPC</sequence>